<proteinExistence type="predicted"/>
<dbReference type="Pfam" id="PF04350">
    <property type="entry name" value="PilO"/>
    <property type="match status" value="1"/>
</dbReference>
<evidence type="ECO:0000313" key="2">
    <source>
        <dbReference type="EMBL" id="QBC42665.1"/>
    </source>
</evidence>
<dbReference type="GO" id="GO:0043683">
    <property type="term" value="P:type IV pilus assembly"/>
    <property type="evidence" value="ECO:0007669"/>
    <property type="project" value="InterPro"/>
</dbReference>
<protein>
    <submittedName>
        <fullName evidence="2">Uncharacterized protein</fullName>
    </submittedName>
</protein>
<dbReference type="AlphaFoldDB" id="A0A7G3G755"/>
<organism evidence="2 3">
    <name type="scientific">Iodobacter fluviatilis</name>
    <dbReference type="NCBI Taxonomy" id="537"/>
    <lineage>
        <taxon>Bacteria</taxon>
        <taxon>Pseudomonadati</taxon>
        <taxon>Pseudomonadota</taxon>
        <taxon>Betaproteobacteria</taxon>
        <taxon>Neisseriales</taxon>
        <taxon>Chitinibacteraceae</taxon>
        <taxon>Iodobacter</taxon>
    </lineage>
</organism>
<dbReference type="GO" id="GO:0043107">
    <property type="term" value="P:type IV pilus-dependent motility"/>
    <property type="evidence" value="ECO:0007669"/>
    <property type="project" value="InterPro"/>
</dbReference>
<evidence type="ECO:0000256" key="1">
    <source>
        <dbReference type="SAM" id="Phobius"/>
    </source>
</evidence>
<keyword evidence="1" id="KW-0472">Membrane</keyword>
<reference evidence="2 3" key="1">
    <citation type="submission" date="2018-01" db="EMBL/GenBank/DDBJ databases">
        <title>Genome sequence of Iodobacter sp. strain PCH194 isolated from Indian Trans-Himalaya.</title>
        <authorList>
            <person name="Kumar V."/>
            <person name="Thakur V."/>
            <person name="Kumar S."/>
            <person name="Singh D."/>
        </authorList>
    </citation>
    <scope>NUCLEOTIDE SEQUENCE [LARGE SCALE GENOMIC DNA]</scope>
    <source>
        <strain evidence="2 3">PCH194</strain>
    </source>
</reference>
<dbReference type="EMBL" id="CP025781">
    <property type="protein sequence ID" value="QBC42665.1"/>
    <property type="molecule type" value="Genomic_DNA"/>
</dbReference>
<dbReference type="Proteomes" id="UP000515917">
    <property type="component" value="Chromosome"/>
</dbReference>
<keyword evidence="1" id="KW-1133">Transmembrane helix</keyword>
<keyword evidence="3" id="KW-1185">Reference proteome</keyword>
<accession>A0A7G3G755</accession>
<keyword evidence="1" id="KW-0812">Transmembrane</keyword>
<dbReference type="InterPro" id="IPR014717">
    <property type="entry name" value="Transl_elong_EF1B/ribsomal_bS6"/>
</dbReference>
<dbReference type="InterPro" id="IPR007445">
    <property type="entry name" value="PilO"/>
</dbReference>
<dbReference type="KEGG" id="ifl:C1H71_03230"/>
<gene>
    <name evidence="2" type="ORF">C1H71_03230</name>
</gene>
<name>A0A7G3G755_9NEIS</name>
<sequence>MGAASVNMQRLLQLGHWYLRQWRQYTGILAIAGLVLMLFAGALYLQKLKPLQKDLTLRESTLSEAARKLKIATTTASNAYQASNVAERLPKSSEFTAFLLKLNALAEQKHIELQQSDYKATPEINGELLRYSLQFPASGAYPDVQQFIAELEKMPGVRIENLSLTRQQIGEALLSLEVQMSYLSKVQQ</sequence>
<dbReference type="Gene3D" id="3.30.70.60">
    <property type="match status" value="1"/>
</dbReference>
<feature type="transmembrane region" description="Helical" evidence="1">
    <location>
        <begin position="25"/>
        <end position="45"/>
    </location>
</feature>
<evidence type="ECO:0000313" key="3">
    <source>
        <dbReference type="Proteomes" id="UP000515917"/>
    </source>
</evidence>